<dbReference type="AlphaFoldDB" id="A0A382C7C4"/>
<reference evidence="1" key="1">
    <citation type="submission" date="2018-05" db="EMBL/GenBank/DDBJ databases">
        <authorList>
            <person name="Lanie J.A."/>
            <person name="Ng W.-L."/>
            <person name="Kazmierczak K.M."/>
            <person name="Andrzejewski T.M."/>
            <person name="Davidsen T.M."/>
            <person name="Wayne K.J."/>
            <person name="Tettelin H."/>
            <person name="Glass J.I."/>
            <person name="Rusch D."/>
            <person name="Podicherti R."/>
            <person name="Tsui H.-C.T."/>
            <person name="Winkler M.E."/>
        </authorList>
    </citation>
    <scope>NUCLEOTIDE SEQUENCE</scope>
</reference>
<protein>
    <submittedName>
        <fullName evidence="1">Uncharacterized protein</fullName>
    </submittedName>
</protein>
<feature type="non-terminal residue" evidence="1">
    <location>
        <position position="60"/>
    </location>
</feature>
<name>A0A382C7C4_9ZZZZ</name>
<evidence type="ECO:0000313" key="1">
    <source>
        <dbReference type="EMBL" id="SVB21692.1"/>
    </source>
</evidence>
<gene>
    <name evidence="1" type="ORF">METZ01_LOCUS174546</name>
</gene>
<accession>A0A382C7C4</accession>
<proteinExistence type="predicted"/>
<organism evidence="1">
    <name type="scientific">marine metagenome</name>
    <dbReference type="NCBI Taxonomy" id="408172"/>
    <lineage>
        <taxon>unclassified sequences</taxon>
        <taxon>metagenomes</taxon>
        <taxon>ecological metagenomes</taxon>
    </lineage>
</organism>
<sequence>MEPYLKIGKKEWAYIKETFDRPDIQETLVEILKDYELPPQELTKKDAYKDFMKLKGIQWP</sequence>
<dbReference type="EMBL" id="UINC01033044">
    <property type="protein sequence ID" value="SVB21692.1"/>
    <property type="molecule type" value="Genomic_DNA"/>
</dbReference>